<dbReference type="InterPro" id="IPR050794">
    <property type="entry name" value="CPA2_transporter"/>
</dbReference>
<dbReference type="PANTHER" id="PTHR32468">
    <property type="entry name" value="CATION/H + ANTIPORTER"/>
    <property type="match status" value="1"/>
</dbReference>
<dbReference type="Pfam" id="PF23256">
    <property type="entry name" value="CHX17_2nd"/>
    <property type="match status" value="1"/>
</dbReference>
<feature type="domain" description="Cation/H+ exchanger transmembrane" evidence="11">
    <location>
        <begin position="64"/>
        <end position="454"/>
    </location>
</feature>
<proteinExistence type="inferred from homology"/>
<evidence type="ECO:0000259" key="12">
    <source>
        <dbReference type="Pfam" id="PF23256"/>
    </source>
</evidence>
<gene>
    <name evidence="14" type="ORF">RND71_019272</name>
</gene>
<evidence type="ECO:0000313" key="15">
    <source>
        <dbReference type="Proteomes" id="UP001291623"/>
    </source>
</evidence>
<keyword evidence="6 10" id="KW-1133">Transmembrane helix</keyword>
<feature type="transmembrane region" description="Helical" evidence="10">
    <location>
        <begin position="51"/>
        <end position="72"/>
    </location>
</feature>
<comment type="similarity">
    <text evidence="9">Belongs to the monovalent cation:proton antiporter 2 (CPA2) transporter (TC 2.A.37) family. CHX (TC 2.A.37.4) subfamily.</text>
</comment>
<feature type="transmembrane region" description="Helical" evidence="10">
    <location>
        <begin position="116"/>
        <end position="138"/>
    </location>
</feature>
<feature type="transmembrane region" description="Helical" evidence="10">
    <location>
        <begin position="215"/>
        <end position="236"/>
    </location>
</feature>
<keyword evidence="7" id="KW-0406">Ion transport</keyword>
<protein>
    <recommendedName>
        <fullName evidence="16">Cation/H+ exchanger domain-containing protein</fullName>
    </recommendedName>
</protein>
<keyword evidence="4 10" id="KW-0812">Transmembrane</keyword>
<feature type="transmembrane region" description="Helical" evidence="10">
    <location>
        <begin position="79"/>
        <end position="96"/>
    </location>
</feature>
<dbReference type="InterPro" id="IPR057290">
    <property type="entry name" value="CHX17_C"/>
</dbReference>
<evidence type="ECO:0000256" key="1">
    <source>
        <dbReference type="ARBA" id="ARBA00004141"/>
    </source>
</evidence>
<feature type="transmembrane region" description="Helical" evidence="10">
    <location>
        <begin position="150"/>
        <end position="172"/>
    </location>
</feature>
<keyword evidence="8 10" id="KW-0472">Membrane</keyword>
<accession>A0AAE1RYQ6</accession>
<feature type="transmembrane region" description="Helical" evidence="10">
    <location>
        <begin position="364"/>
        <end position="385"/>
    </location>
</feature>
<evidence type="ECO:0000256" key="3">
    <source>
        <dbReference type="ARBA" id="ARBA00022538"/>
    </source>
</evidence>
<feature type="transmembrane region" description="Helical" evidence="10">
    <location>
        <begin position="248"/>
        <end position="270"/>
    </location>
</feature>
<organism evidence="14 15">
    <name type="scientific">Anisodus tanguticus</name>
    <dbReference type="NCBI Taxonomy" id="243964"/>
    <lineage>
        <taxon>Eukaryota</taxon>
        <taxon>Viridiplantae</taxon>
        <taxon>Streptophyta</taxon>
        <taxon>Embryophyta</taxon>
        <taxon>Tracheophyta</taxon>
        <taxon>Spermatophyta</taxon>
        <taxon>Magnoliopsida</taxon>
        <taxon>eudicotyledons</taxon>
        <taxon>Gunneridae</taxon>
        <taxon>Pentapetalae</taxon>
        <taxon>asterids</taxon>
        <taxon>lamiids</taxon>
        <taxon>Solanales</taxon>
        <taxon>Solanaceae</taxon>
        <taxon>Solanoideae</taxon>
        <taxon>Hyoscyameae</taxon>
        <taxon>Anisodus</taxon>
    </lineage>
</organism>
<feature type="domain" description="Cation/H(+) antiporter central" evidence="12">
    <location>
        <begin position="511"/>
        <end position="642"/>
    </location>
</feature>
<evidence type="ECO:0000256" key="6">
    <source>
        <dbReference type="ARBA" id="ARBA00022989"/>
    </source>
</evidence>
<dbReference type="Gene3D" id="3.40.50.12370">
    <property type="match status" value="1"/>
</dbReference>
<dbReference type="EMBL" id="JAVYJV010000010">
    <property type="protein sequence ID" value="KAK4360320.1"/>
    <property type="molecule type" value="Genomic_DNA"/>
</dbReference>
<evidence type="ECO:0000259" key="11">
    <source>
        <dbReference type="Pfam" id="PF00999"/>
    </source>
</evidence>
<dbReference type="InterPro" id="IPR006153">
    <property type="entry name" value="Cation/H_exchanger_TM"/>
</dbReference>
<evidence type="ECO:0000256" key="2">
    <source>
        <dbReference type="ARBA" id="ARBA00022448"/>
    </source>
</evidence>
<evidence type="ECO:0000256" key="7">
    <source>
        <dbReference type="ARBA" id="ARBA00023065"/>
    </source>
</evidence>
<keyword evidence="2" id="KW-0813">Transport</keyword>
<dbReference type="Pfam" id="PF00999">
    <property type="entry name" value="Na_H_Exchanger"/>
    <property type="match status" value="1"/>
</dbReference>
<dbReference type="Pfam" id="PF23259">
    <property type="entry name" value="CHX17_C"/>
    <property type="match status" value="1"/>
</dbReference>
<evidence type="ECO:0000256" key="4">
    <source>
        <dbReference type="ARBA" id="ARBA00022692"/>
    </source>
</evidence>
<feature type="transmembrane region" description="Helical" evidence="10">
    <location>
        <begin position="323"/>
        <end position="343"/>
    </location>
</feature>
<dbReference type="PANTHER" id="PTHR32468:SF143">
    <property type="entry name" value="CATION_H(+) ANTIPORTER 15-LIKE"/>
    <property type="match status" value="1"/>
</dbReference>
<evidence type="ECO:0008006" key="16">
    <source>
        <dbReference type="Google" id="ProtNLM"/>
    </source>
</evidence>
<dbReference type="AlphaFoldDB" id="A0AAE1RYQ6"/>
<feature type="transmembrane region" description="Helical" evidence="10">
    <location>
        <begin position="436"/>
        <end position="458"/>
    </location>
</feature>
<feature type="domain" description="Cation/H(+) antiporter C-terminal" evidence="13">
    <location>
        <begin position="657"/>
        <end position="812"/>
    </location>
</feature>
<sequence length="827" mass="90944">MVNPNFLKVPELASYNVRGSRPAVGVDKLCYLTDTITDNGIWEEIDPLDKLPIFIFQLAIVLFVTRLCLLLLKPLRQPHFAAELLAGILVGSTAIASEFARKQLPILDSIFAASRIMMMETVGNLGLIYHVFLLGLEMDLRALTSVGPKALGIGISGALFPFIFGASSYTFIAGYPENFRWGCLYWGVALSVTGLPVIAEILAKLKLLHSEIGRIAMSSALVNDFSSWVLLVLSLAVTSSNSSTYLSLFSPIVFIIFSIFVIRPALLWVIRKTTREGEEYSEATVCTILTMVLACGLITDICGVSSVLGAFVFGLIIPPDLLGHRFVLMLQGFASDLLLPLYYASLGMRTHLGKLNREDMLMMILVSFLSFIPKIVCTVAISYFYRMSLHEGFTLGVLMNTKGLIAVIAMSLGRDHTVIPLPLPLIKIMVMNEDGFAIMLFTIFIMTIATSPIVNFLYQRTKKFLPSQHRVLQNLKPDTELRILTGFHEVQTVAGITALLEISHASRRSPICVFALQLMQLKKHTTALLIVHGASGTSSESISRIDGQIDQLITAFKNLERQSPTLSVQLLTAISPYGTMHEDVCSLAEEKQVTLIILPFHKRQTIHNNMEEMNPAYKDVNNNTLATAPCAVGILVDRGFGTLLPTKKEDSTSRSCRIAMIFIGGPDDREALTYALRMARHPRVALTVLRFILNGSSATQNADTDLSLTMEGEAEKKADEFLVNEFRHRVQNDVSVVYMEEMSSNGAETVKTIRSLGQDFDLYVVGRGLGFFSPLKGGLDEWSDCPDLGSIGDLLFTSDFSSTASILVVQQHAELNPGSSTQGNSIL</sequence>
<evidence type="ECO:0000256" key="9">
    <source>
        <dbReference type="ARBA" id="ARBA00038341"/>
    </source>
</evidence>
<dbReference type="GO" id="GO:0015297">
    <property type="term" value="F:antiporter activity"/>
    <property type="evidence" value="ECO:0007669"/>
    <property type="project" value="InterPro"/>
</dbReference>
<comment type="caution">
    <text evidence="14">The sequence shown here is derived from an EMBL/GenBank/DDBJ whole genome shotgun (WGS) entry which is preliminary data.</text>
</comment>
<feature type="transmembrane region" description="Helical" evidence="10">
    <location>
        <begin position="291"/>
        <end position="317"/>
    </location>
</feature>
<name>A0AAE1RYQ6_9SOLA</name>
<keyword evidence="5" id="KW-0630">Potassium</keyword>
<comment type="subcellular location">
    <subcellularLocation>
        <location evidence="1">Membrane</location>
        <topology evidence="1">Multi-pass membrane protein</topology>
    </subcellularLocation>
</comment>
<keyword evidence="3" id="KW-0633">Potassium transport</keyword>
<evidence type="ECO:0000256" key="10">
    <source>
        <dbReference type="SAM" id="Phobius"/>
    </source>
</evidence>
<evidence type="ECO:0000256" key="8">
    <source>
        <dbReference type="ARBA" id="ARBA00023136"/>
    </source>
</evidence>
<keyword evidence="15" id="KW-1185">Reference proteome</keyword>
<reference evidence="14" key="1">
    <citation type="submission" date="2023-12" db="EMBL/GenBank/DDBJ databases">
        <title>Genome assembly of Anisodus tanguticus.</title>
        <authorList>
            <person name="Wang Y.-J."/>
        </authorList>
    </citation>
    <scope>NUCLEOTIDE SEQUENCE</scope>
    <source>
        <strain evidence="14">KB-2021</strain>
        <tissue evidence="14">Leaf</tissue>
    </source>
</reference>
<dbReference type="GO" id="GO:0006885">
    <property type="term" value="P:regulation of pH"/>
    <property type="evidence" value="ECO:0007669"/>
    <property type="project" value="TreeGrafter"/>
</dbReference>
<dbReference type="GO" id="GO:0016020">
    <property type="term" value="C:membrane"/>
    <property type="evidence" value="ECO:0007669"/>
    <property type="project" value="UniProtKB-SubCell"/>
</dbReference>
<evidence type="ECO:0000313" key="14">
    <source>
        <dbReference type="EMBL" id="KAK4360320.1"/>
    </source>
</evidence>
<feature type="transmembrane region" description="Helical" evidence="10">
    <location>
        <begin position="184"/>
        <end position="203"/>
    </location>
</feature>
<dbReference type="Proteomes" id="UP001291623">
    <property type="component" value="Unassembled WGS sequence"/>
</dbReference>
<dbReference type="GO" id="GO:1902600">
    <property type="term" value="P:proton transmembrane transport"/>
    <property type="evidence" value="ECO:0007669"/>
    <property type="project" value="InterPro"/>
</dbReference>
<evidence type="ECO:0000256" key="5">
    <source>
        <dbReference type="ARBA" id="ARBA00022958"/>
    </source>
</evidence>
<dbReference type="GO" id="GO:0006813">
    <property type="term" value="P:potassium ion transport"/>
    <property type="evidence" value="ECO:0007669"/>
    <property type="project" value="UniProtKB-KW"/>
</dbReference>
<dbReference type="InterPro" id="IPR038770">
    <property type="entry name" value="Na+/solute_symporter_sf"/>
</dbReference>
<dbReference type="GO" id="GO:0012505">
    <property type="term" value="C:endomembrane system"/>
    <property type="evidence" value="ECO:0007669"/>
    <property type="project" value="TreeGrafter"/>
</dbReference>
<dbReference type="Gene3D" id="1.20.1530.20">
    <property type="match status" value="1"/>
</dbReference>
<evidence type="ECO:0000259" key="13">
    <source>
        <dbReference type="Pfam" id="PF23259"/>
    </source>
</evidence>
<dbReference type="InterPro" id="IPR057291">
    <property type="entry name" value="CHX17_2nd"/>
</dbReference>